<evidence type="ECO:0000256" key="2">
    <source>
        <dbReference type="SAM" id="Phobius"/>
    </source>
</evidence>
<reference evidence="3" key="1">
    <citation type="submission" date="2017-05" db="EMBL/GenBank/DDBJ databases">
        <authorList>
            <person name="Imhoff J.F."/>
            <person name="Rahn T."/>
            <person name="Kuenzel S."/>
            <person name="Neulinger S.C."/>
        </authorList>
    </citation>
    <scope>NUCLEOTIDE SEQUENCE</scope>
    <source>
        <strain evidence="3">DSM 4395</strain>
    </source>
</reference>
<dbReference type="Proteomes" id="UP001296967">
    <property type="component" value="Unassembled WGS sequence"/>
</dbReference>
<evidence type="ECO:0000313" key="4">
    <source>
        <dbReference type="Proteomes" id="UP001296967"/>
    </source>
</evidence>
<gene>
    <name evidence="3" type="ORF">CCR82_17535</name>
</gene>
<protein>
    <recommendedName>
        <fullName evidence="5">Oxygen tolerance protein BatD</fullName>
    </recommendedName>
</protein>
<keyword evidence="2" id="KW-0472">Membrane</keyword>
<organism evidence="3 4">
    <name type="scientific">Halochromatium salexigens</name>
    <name type="common">Chromatium salexigens</name>
    <dbReference type="NCBI Taxonomy" id="49447"/>
    <lineage>
        <taxon>Bacteria</taxon>
        <taxon>Pseudomonadati</taxon>
        <taxon>Pseudomonadota</taxon>
        <taxon>Gammaproteobacteria</taxon>
        <taxon>Chromatiales</taxon>
        <taxon>Chromatiaceae</taxon>
        <taxon>Halochromatium</taxon>
    </lineage>
</organism>
<evidence type="ECO:0000313" key="3">
    <source>
        <dbReference type="EMBL" id="MBK5932283.1"/>
    </source>
</evidence>
<comment type="caution">
    <text evidence="3">The sequence shown here is derived from an EMBL/GenBank/DDBJ whole genome shotgun (WGS) entry which is preliminary data.</text>
</comment>
<sequence length="353" mass="38263">MSQGAAKSARGANSAHHTRSGLVILLLAPLLLIALGADASETEPIEASFAPRDTVRVEASTDRQAVIVGQQILLRILVIGEGPLPPGRLIPPRPEGADLLRLGGSDEGSKSWVQEHRYALFPRHAGRLEIPPALFSGWWPGTDGPQERRSDAIEIEVAPAPLSNASSWLPATAVSLSEAGPSMVRLAPGQVIERMLTLKAVGLRAEDLPPIQPSVPFQLQMHADAPRLWNQYGADGVTGYRSERITLGSAEPGLYELPGVTLAWWNVETADWERARLPAWHLQVAELDSASRRPTPAWQRAGSTDRREPSTGTAPTPSAIKQLWLLAHWPWLAGLLGALLLAGLAWRRSRRAR</sequence>
<reference evidence="3" key="2">
    <citation type="journal article" date="2020" name="Microorganisms">
        <title>Osmotic Adaptation and Compatible Solute Biosynthesis of Phototrophic Bacteria as Revealed from Genome Analyses.</title>
        <authorList>
            <person name="Imhoff J.F."/>
            <person name="Rahn T."/>
            <person name="Kunzel S."/>
            <person name="Keller A."/>
            <person name="Neulinger S.C."/>
        </authorList>
    </citation>
    <scope>NUCLEOTIDE SEQUENCE</scope>
    <source>
        <strain evidence="3">DSM 4395</strain>
    </source>
</reference>
<proteinExistence type="predicted"/>
<dbReference type="AlphaFoldDB" id="A0AAJ0UIS6"/>
<dbReference type="PANTHER" id="PTHR40940:SF1">
    <property type="entry name" value="PROTEIN BATD"/>
    <property type="match status" value="1"/>
</dbReference>
<evidence type="ECO:0000256" key="1">
    <source>
        <dbReference type="SAM" id="MobiDB-lite"/>
    </source>
</evidence>
<keyword evidence="2" id="KW-0812">Transmembrane</keyword>
<feature type="region of interest" description="Disordered" evidence="1">
    <location>
        <begin position="293"/>
        <end position="315"/>
    </location>
</feature>
<dbReference type="InterPro" id="IPR025738">
    <property type="entry name" value="BatD"/>
</dbReference>
<keyword evidence="4" id="KW-1185">Reference proteome</keyword>
<keyword evidence="2" id="KW-1133">Transmembrane helix</keyword>
<dbReference type="EMBL" id="NHSF01000087">
    <property type="protein sequence ID" value="MBK5932283.1"/>
    <property type="molecule type" value="Genomic_DNA"/>
</dbReference>
<feature type="transmembrane region" description="Helical" evidence="2">
    <location>
        <begin position="323"/>
        <end position="346"/>
    </location>
</feature>
<dbReference type="PANTHER" id="PTHR40940">
    <property type="entry name" value="PROTEIN BATD-RELATED"/>
    <property type="match status" value="1"/>
</dbReference>
<name>A0AAJ0UIS6_HALSE</name>
<evidence type="ECO:0008006" key="5">
    <source>
        <dbReference type="Google" id="ProtNLM"/>
    </source>
</evidence>
<accession>A0AAJ0UIS6</accession>